<organism evidence="1 2">
    <name type="scientific">Enterobacter cloacae</name>
    <dbReference type="NCBI Taxonomy" id="550"/>
    <lineage>
        <taxon>Bacteria</taxon>
        <taxon>Pseudomonadati</taxon>
        <taxon>Pseudomonadota</taxon>
        <taxon>Gammaproteobacteria</taxon>
        <taxon>Enterobacterales</taxon>
        <taxon>Enterobacteriaceae</taxon>
        <taxon>Enterobacter</taxon>
        <taxon>Enterobacter cloacae complex</taxon>
    </lineage>
</organism>
<dbReference type="InterPro" id="IPR003458">
    <property type="entry name" value="Phage_T4_Gp38_tail_assem"/>
</dbReference>
<comment type="caution">
    <text evidence="1">The sequence shown here is derived from an EMBL/GenBank/DDBJ whole genome shotgun (WGS) entry which is preliminary data.</text>
</comment>
<gene>
    <name evidence="1" type="ORF">N7383_18125</name>
</gene>
<dbReference type="EMBL" id="JAODZM010000031">
    <property type="protein sequence ID" value="MDH0197548.1"/>
    <property type="molecule type" value="Genomic_DNA"/>
</dbReference>
<reference evidence="1" key="1">
    <citation type="submission" date="2022-09" db="EMBL/GenBank/DDBJ databases">
        <title>Intensive care unit water sources are persistently colonized with multi-drug resistant bacteria and are the site of extensive horizontal gene transfer of antibiotic resistance genes.</title>
        <authorList>
            <person name="Diorio-Toth L."/>
        </authorList>
    </citation>
    <scope>NUCLEOTIDE SEQUENCE</scope>
    <source>
        <strain evidence="1">GD04139</strain>
    </source>
</reference>
<evidence type="ECO:0000313" key="1">
    <source>
        <dbReference type="EMBL" id="MDH0197548.1"/>
    </source>
</evidence>
<dbReference type="RefSeq" id="WP_280020819.1">
    <property type="nucleotide sequence ID" value="NZ_JAODZM010000031.1"/>
</dbReference>
<protein>
    <submittedName>
        <fullName evidence="1">Tail fiber assembly protein</fullName>
    </submittedName>
</protein>
<dbReference type="Proteomes" id="UP001158360">
    <property type="component" value="Unassembled WGS sequence"/>
</dbReference>
<evidence type="ECO:0000313" key="2">
    <source>
        <dbReference type="Proteomes" id="UP001158360"/>
    </source>
</evidence>
<dbReference type="Pfam" id="PF02413">
    <property type="entry name" value="Caudo_TAP"/>
    <property type="match status" value="1"/>
</dbReference>
<dbReference type="AlphaFoldDB" id="A0AAW6S729"/>
<name>A0AAW6S729_ENTCL</name>
<sequence>MTIYNKEAKLYSISGYNNYAWSASKNVFYLIADLLAYIRAGNWPDDAVEVSDDVFNEFASFQNGNGMIRGVSSDGLPAWVAPPEPSKEMLIRNAEVNRDALTARASREIDILTDAESDGSITDEEKELLAKWKAYRLALRRLDLTSAPDIDWPEQP</sequence>
<proteinExistence type="predicted"/>
<accession>A0AAW6S729</accession>